<name>A0ABT8YDR0_9SPHN</name>
<dbReference type="InterPro" id="IPR013424">
    <property type="entry name" value="Ice-binding_C"/>
</dbReference>
<dbReference type="EMBL" id="JAUOTP010000010">
    <property type="protein sequence ID" value="MDO6416477.1"/>
    <property type="molecule type" value="Genomic_DNA"/>
</dbReference>
<feature type="signal peptide" evidence="1">
    <location>
        <begin position="1"/>
        <end position="20"/>
    </location>
</feature>
<evidence type="ECO:0000313" key="3">
    <source>
        <dbReference type="EMBL" id="MDO6416477.1"/>
    </source>
</evidence>
<dbReference type="Pfam" id="PF07589">
    <property type="entry name" value="PEP-CTERM"/>
    <property type="match status" value="1"/>
</dbReference>
<sequence length="196" mass="19777">MKRFFAAALAAVVLPASAQAALVINVAQVGTSVIFTGSGSFNTAGLTQYSPSQPFQSSPGVNPSYSLNVGVSAPISIFTGLTGKALGTFANFTSASAATGDAFGLNYGLNGINVPVNYISGTQLAGTATFLNQTIAGLHLTAGSYVFSSSSANDTLTINVGPLAAVPEPATWAMMVGGFGLLGAAMRRRKVGVRFA</sequence>
<organism evidence="3 4">
    <name type="scientific">Sphingomonas natans</name>
    <dbReference type="NCBI Taxonomy" id="3063330"/>
    <lineage>
        <taxon>Bacteria</taxon>
        <taxon>Pseudomonadati</taxon>
        <taxon>Pseudomonadota</taxon>
        <taxon>Alphaproteobacteria</taxon>
        <taxon>Sphingomonadales</taxon>
        <taxon>Sphingomonadaceae</taxon>
        <taxon>Sphingomonas</taxon>
    </lineage>
</organism>
<evidence type="ECO:0000256" key="1">
    <source>
        <dbReference type="SAM" id="SignalP"/>
    </source>
</evidence>
<dbReference type="Proteomes" id="UP001169764">
    <property type="component" value="Unassembled WGS sequence"/>
</dbReference>
<reference evidence="3" key="1">
    <citation type="submission" date="2023-07" db="EMBL/GenBank/DDBJ databases">
        <authorList>
            <person name="Kim M."/>
        </authorList>
    </citation>
    <scope>NUCLEOTIDE SEQUENCE</scope>
    <source>
        <strain evidence="3">BIUV-7</strain>
    </source>
</reference>
<dbReference type="NCBIfam" id="TIGR02595">
    <property type="entry name" value="PEP_CTERM"/>
    <property type="match status" value="1"/>
</dbReference>
<proteinExistence type="predicted"/>
<dbReference type="RefSeq" id="WP_303546045.1">
    <property type="nucleotide sequence ID" value="NZ_JAUOTP010000010.1"/>
</dbReference>
<gene>
    <name evidence="3" type="ORF">Q4F19_18990</name>
</gene>
<evidence type="ECO:0000313" key="4">
    <source>
        <dbReference type="Proteomes" id="UP001169764"/>
    </source>
</evidence>
<dbReference type="NCBIfam" id="NF035944">
    <property type="entry name" value="PEPxxWA-CTERM"/>
    <property type="match status" value="1"/>
</dbReference>
<protein>
    <submittedName>
        <fullName evidence="3">PEPxxWA-CTERM sorting domain-containing protein</fullName>
    </submittedName>
</protein>
<comment type="caution">
    <text evidence="3">The sequence shown here is derived from an EMBL/GenBank/DDBJ whole genome shotgun (WGS) entry which is preliminary data.</text>
</comment>
<feature type="chain" id="PRO_5045723533" evidence="1">
    <location>
        <begin position="21"/>
        <end position="196"/>
    </location>
</feature>
<evidence type="ECO:0000259" key="2">
    <source>
        <dbReference type="Pfam" id="PF07589"/>
    </source>
</evidence>
<keyword evidence="4" id="KW-1185">Reference proteome</keyword>
<accession>A0ABT8YDR0</accession>
<keyword evidence="1" id="KW-0732">Signal</keyword>
<feature type="domain" description="Ice-binding protein C-terminal" evidence="2">
    <location>
        <begin position="165"/>
        <end position="189"/>
    </location>
</feature>